<organism evidence="1 2">
    <name type="scientific">Stanieria cyanosphaera (strain ATCC 29371 / PCC 7437)</name>
    <dbReference type="NCBI Taxonomy" id="111780"/>
    <lineage>
        <taxon>Bacteria</taxon>
        <taxon>Bacillati</taxon>
        <taxon>Cyanobacteriota</taxon>
        <taxon>Cyanophyceae</taxon>
        <taxon>Pleurocapsales</taxon>
        <taxon>Dermocarpellaceae</taxon>
        <taxon>Stanieria</taxon>
    </lineage>
</organism>
<dbReference type="EMBL" id="CP003653">
    <property type="protein sequence ID" value="AFZ35424.1"/>
    <property type="molecule type" value="Genomic_DNA"/>
</dbReference>
<sequence length="276" mass="30922">MFKQHRITKIIGGSLVAISLGLSPTFLFPSKSIAQEMEQNQNQNQENVTIEDMTGNAEEYVGQQVTVRSTIQEELGDTGFILQNNQLFGGSPVLVFNPLNRSLNRPSEDVPIQVTGTVQQFVIDDLEREYGLTIDRELYTDYENQPAIIADNLALAPTIEQLAENPADYYDQAIAVEGEIGEYLSSNMFALYQDGWLDNLGLLITDVNQDLSKDNNAFEQGKSVVVTGVVRPFDADILRQDSDLGWSAEQIEEFESRYTQRPVIAAEQVYIRSDNK</sequence>
<dbReference type="eggNOG" id="ENOG5030JBM">
    <property type="taxonomic scope" value="Bacteria"/>
</dbReference>
<name>K9XTN3_STAC7</name>
<reference evidence="2" key="1">
    <citation type="journal article" date="2013" name="Proc. Natl. Acad. Sci. U.S.A.">
        <title>Improving the coverage of the cyanobacterial phylum using diversity-driven genome sequencing.</title>
        <authorList>
            <person name="Shih P.M."/>
            <person name="Wu D."/>
            <person name="Latifi A."/>
            <person name="Axen S.D."/>
            <person name="Fewer D.P."/>
            <person name="Talla E."/>
            <person name="Calteau A."/>
            <person name="Cai F."/>
            <person name="Tandeau de Marsac N."/>
            <person name="Rippka R."/>
            <person name="Herdman M."/>
            <person name="Sivonen K."/>
            <person name="Coursin T."/>
            <person name="Laurent T."/>
            <person name="Goodwin L."/>
            <person name="Nolan M."/>
            <person name="Davenport K.W."/>
            <person name="Han C.S."/>
            <person name="Rubin E.M."/>
            <person name="Eisen J.A."/>
            <person name="Woyke T."/>
            <person name="Gugger M."/>
            <person name="Kerfeld C.A."/>
        </authorList>
    </citation>
    <scope>NUCLEOTIDE SEQUENCE [LARGE SCALE GENOMIC DNA]</scope>
    <source>
        <strain evidence="2">ATCC 29371 / PCC 7437</strain>
    </source>
</reference>
<proteinExistence type="predicted"/>
<accession>K9XTN3</accession>
<dbReference type="AlphaFoldDB" id="K9XTN3"/>
<gene>
    <name evidence="1" type="ordered locus">Sta7437_1868</name>
</gene>
<dbReference type="OrthoDB" id="467381at2"/>
<dbReference type="RefSeq" id="WP_015193095.1">
    <property type="nucleotide sequence ID" value="NC_019748.1"/>
</dbReference>
<keyword evidence="2" id="KW-1185">Reference proteome</keyword>
<dbReference type="Proteomes" id="UP000010473">
    <property type="component" value="Chromosome"/>
</dbReference>
<dbReference type="HOGENOM" id="CLU_088169_0_0_3"/>
<evidence type="ECO:0000313" key="2">
    <source>
        <dbReference type="Proteomes" id="UP000010473"/>
    </source>
</evidence>
<dbReference type="KEGG" id="scs:Sta7437_1868"/>
<evidence type="ECO:0000313" key="1">
    <source>
        <dbReference type="EMBL" id="AFZ35424.1"/>
    </source>
</evidence>
<protein>
    <submittedName>
        <fullName evidence="1">Uncharacterized protein</fullName>
    </submittedName>
</protein>